<dbReference type="EC" id="2.7.11.1" evidence="1"/>
<keyword evidence="2" id="KW-0723">Serine/threonine-protein kinase</keyword>
<dbReference type="AlphaFoldDB" id="A0A9X0CU78"/>
<keyword evidence="5" id="KW-0418">Kinase</keyword>
<dbReference type="SMART" id="SM00220">
    <property type="entry name" value="S_TKc"/>
    <property type="match status" value="1"/>
</dbReference>
<evidence type="ECO:0000256" key="6">
    <source>
        <dbReference type="ARBA" id="ARBA00022840"/>
    </source>
</evidence>
<dbReference type="GO" id="GO:0004713">
    <property type="term" value="F:protein tyrosine kinase activity"/>
    <property type="evidence" value="ECO:0007669"/>
    <property type="project" value="TreeGrafter"/>
</dbReference>
<evidence type="ECO:0000256" key="5">
    <source>
        <dbReference type="ARBA" id="ARBA00022777"/>
    </source>
</evidence>
<sequence length="1091" mass="119383">MLEKRNKRAVRHQILKDHPSYARQGQIEIGILAKLSAENSEAFNFVRAIECFQHKNHTCLVFEMLQQNLYDYLKKSKFNPLPLKHIRPIVQQVLVALSKLKSLGLIHADLKPENIMLVDPEKQPFRVKVIDFGSATQVSKAVCSSYLQSRYYRAPEVILGLPFSEAIDTWSLGCVIAELFLGWPLYPGSSEYDQIRYISQTQGLPSDHLLTNGSKSSKFFKKVLSSTTGLLEWKMKTGSEHERETKVKSQEARKYIFNCLDEIAQVNLPSSVVGNERVAEKIDRYEFTDLLKRTLIVDPDKRITPDEALRHPFITLARLVDFAHCNTFNVAVKSMQVCRYNRGSADQASSLPASSLFGLPRASTSSYVHLPMVRSEAMVNQDHVSGLPQPLAEQFAPRTGLPVAPLQAVQPTLQPSTSDFLGAHYIPQHAVLCQPDNSSPQKHLFAPQAAPQQPRPVVVSMAIPQATLTLPASAGLYAKSVPLTWTPKRFGSDPALQLLPHWTGAVGLSTVQPIIPENLQGMDNPSRPMNPPPVGAWRGSDDNGYISAEPSPGVYHMESDGFERPREPRHLISHEWSHPAGSVLFSVMPVMQQPVVPPPVWSGPHIPAGLLPWQVSTNTFQNAPGAHVPIGLSSGHVPLRRTVSSPGRRRYGDRTYLFGEVNQVSSPLGFIRQESESSNVAAKQTSSPIEIPDSPSSPSVITVSSSSDEMEPNSLDTNKTGRNSHDIEDDVEDDDVDDDDPEHCDVTEHDDHCDGFGDDEDEDDEDCIVTSSFSLGSASPGLNESMEHAHGTAGFASGVTNDEMVSSTTTYGNSRDVEHSNELAGNFNDHRNGKDSAMMYCSDTESADEKGEVTEATDTYGQLPNHNSVAASLQQSGLPNHFSSDQMQPARFASHPFEPVGPHRSPNKVSRPSSLGVIPHYGQHVGPTYISPTLPYPPAQTLLVSRNEPRCYGNDSFHDGNSLVILPPTHTQFVSQPLYTGVARISTAGPVSGHMPYSYVTSAGGAGPSFMNPGLPPRQVLSRGSCPAPVQPGLALAGVGYQAPPSFVNQRYQTPMVGAVKTFNVVPGGAYNPYGRYIVNSSPTKQRLFYP</sequence>
<proteinExistence type="inferred from homology"/>
<dbReference type="SUPFAM" id="SSF56112">
    <property type="entry name" value="Protein kinase-like (PK-like)"/>
    <property type="match status" value="1"/>
</dbReference>
<feature type="region of interest" description="Disordered" evidence="10">
    <location>
        <begin position="806"/>
        <end position="831"/>
    </location>
</feature>
<organism evidence="12 13">
    <name type="scientific">Desmophyllum pertusum</name>
    <dbReference type="NCBI Taxonomy" id="174260"/>
    <lineage>
        <taxon>Eukaryota</taxon>
        <taxon>Metazoa</taxon>
        <taxon>Cnidaria</taxon>
        <taxon>Anthozoa</taxon>
        <taxon>Hexacorallia</taxon>
        <taxon>Scleractinia</taxon>
        <taxon>Caryophylliina</taxon>
        <taxon>Caryophylliidae</taxon>
        <taxon>Desmophyllum</taxon>
    </lineage>
</organism>
<comment type="caution">
    <text evidence="12">The sequence shown here is derived from an EMBL/GenBank/DDBJ whole genome shotgun (WGS) entry which is preliminary data.</text>
</comment>
<feature type="region of interest" description="Disordered" evidence="10">
    <location>
        <begin position="675"/>
        <end position="741"/>
    </location>
</feature>
<dbReference type="PANTHER" id="PTHR24058">
    <property type="entry name" value="DUAL SPECIFICITY PROTEIN KINASE"/>
    <property type="match status" value="1"/>
</dbReference>
<keyword evidence="3 12" id="KW-0808">Transferase</keyword>
<dbReference type="PROSITE" id="PS50011">
    <property type="entry name" value="PROTEIN_KINASE_DOM"/>
    <property type="match status" value="1"/>
</dbReference>
<dbReference type="OrthoDB" id="10030361at2759"/>
<evidence type="ECO:0000256" key="2">
    <source>
        <dbReference type="ARBA" id="ARBA00022527"/>
    </source>
</evidence>
<feature type="domain" description="Protein kinase" evidence="11">
    <location>
        <begin position="1"/>
        <end position="314"/>
    </location>
</feature>
<dbReference type="Gene3D" id="3.30.200.20">
    <property type="entry name" value="Phosphorylase Kinase, domain 1"/>
    <property type="match status" value="1"/>
</dbReference>
<dbReference type="GO" id="GO:0005737">
    <property type="term" value="C:cytoplasm"/>
    <property type="evidence" value="ECO:0007669"/>
    <property type="project" value="TreeGrafter"/>
</dbReference>
<evidence type="ECO:0000256" key="4">
    <source>
        <dbReference type="ARBA" id="ARBA00022741"/>
    </source>
</evidence>
<dbReference type="FunFam" id="1.10.510.10:FF:000029">
    <property type="entry name" value="Homeodomain-interacting protein kinase 2 isoform 1"/>
    <property type="match status" value="1"/>
</dbReference>
<evidence type="ECO:0000256" key="7">
    <source>
        <dbReference type="ARBA" id="ARBA00047899"/>
    </source>
</evidence>
<dbReference type="InterPro" id="IPR011009">
    <property type="entry name" value="Kinase-like_dom_sf"/>
</dbReference>
<dbReference type="InterPro" id="IPR050494">
    <property type="entry name" value="Ser_Thr_dual-spec_kinase"/>
</dbReference>
<dbReference type="GO" id="GO:0005634">
    <property type="term" value="C:nucleus"/>
    <property type="evidence" value="ECO:0007669"/>
    <property type="project" value="TreeGrafter"/>
</dbReference>
<dbReference type="Gene3D" id="1.10.510.10">
    <property type="entry name" value="Transferase(Phosphotransferase) domain 1"/>
    <property type="match status" value="1"/>
</dbReference>
<evidence type="ECO:0000256" key="8">
    <source>
        <dbReference type="ARBA" id="ARBA00048679"/>
    </source>
</evidence>
<dbReference type="Pfam" id="PF00069">
    <property type="entry name" value="Pkinase"/>
    <property type="match status" value="1"/>
</dbReference>
<comment type="similarity">
    <text evidence="9">Belongs to the protein kinase superfamily. CMGC Ser/Thr protein kinase family. HIPK subfamily.</text>
</comment>
<evidence type="ECO:0000256" key="9">
    <source>
        <dbReference type="ARBA" id="ARBA00061380"/>
    </source>
</evidence>
<evidence type="ECO:0000256" key="3">
    <source>
        <dbReference type="ARBA" id="ARBA00022679"/>
    </source>
</evidence>
<evidence type="ECO:0000313" key="13">
    <source>
        <dbReference type="Proteomes" id="UP001163046"/>
    </source>
</evidence>
<evidence type="ECO:0000259" key="11">
    <source>
        <dbReference type="PROSITE" id="PS50011"/>
    </source>
</evidence>
<reference evidence="12" key="1">
    <citation type="submission" date="2023-01" db="EMBL/GenBank/DDBJ databases">
        <title>Genome assembly of the deep-sea coral Lophelia pertusa.</title>
        <authorList>
            <person name="Herrera S."/>
            <person name="Cordes E."/>
        </authorList>
    </citation>
    <scope>NUCLEOTIDE SEQUENCE</scope>
    <source>
        <strain evidence="12">USNM1676648</strain>
        <tissue evidence="12">Polyp</tissue>
    </source>
</reference>
<dbReference type="PROSITE" id="PS00108">
    <property type="entry name" value="PROTEIN_KINASE_ST"/>
    <property type="match status" value="1"/>
</dbReference>
<comment type="catalytic activity">
    <reaction evidence="7">
        <text>L-threonyl-[protein] + ATP = O-phospho-L-threonyl-[protein] + ADP + H(+)</text>
        <dbReference type="Rhea" id="RHEA:46608"/>
        <dbReference type="Rhea" id="RHEA-COMP:11060"/>
        <dbReference type="Rhea" id="RHEA-COMP:11605"/>
        <dbReference type="ChEBI" id="CHEBI:15378"/>
        <dbReference type="ChEBI" id="CHEBI:30013"/>
        <dbReference type="ChEBI" id="CHEBI:30616"/>
        <dbReference type="ChEBI" id="CHEBI:61977"/>
        <dbReference type="ChEBI" id="CHEBI:456216"/>
        <dbReference type="EC" id="2.7.11.1"/>
    </reaction>
</comment>
<protein>
    <recommendedName>
        <fullName evidence="1">non-specific serine/threonine protein kinase</fullName>
        <ecNumber evidence="1">2.7.11.1</ecNumber>
    </recommendedName>
</protein>
<keyword evidence="6" id="KW-0067">ATP-binding</keyword>
<dbReference type="GO" id="GO:0004674">
    <property type="term" value="F:protein serine/threonine kinase activity"/>
    <property type="evidence" value="ECO:0007669"/>
    <property type="project" value="UniProtKB-KW"/>
</dbReference>
<dbReference type="Proteomes" id="UP001163046">
    <property type="component" value="Unassembled WGS sequence"/>
</dbReference>
<evidence type="ECO:0000256" key="1">
    <source>
        <dbReference type="ARBA" id="ARBA00012513"/>
    </source>
</evidence>
<keyword evidence="13" id="KW-1185">Reference proteome</keyword>
<dbReference type="InterPro" id="IPR008271">
    <property type="entry name" value="Ser/Thr_kinase_AS"/>
</dbReference>
<feature type="compositionally biased region" description="Acidic residues" evidence="10">
    <location>
        <begin position="727"/>
        <end position="741"/>
    </location>
</feature>
<accession>A0A9X0CU78</accession>
<dbReference type="PANTHER" id="PTHR24058:SF17">
    <property type="entry name" value="HOMEODOMAIN INTERACTING PROTEIN KINASE, ISOFORM D"/>
    <property type="match status" value="1"/>
</dbReference>
<keyword evidence="4" id="KW-0547">Nucleotide-binding</keyword>
<evidence type="ECO:0000256" key="10">
    <source>
        <dbReference type="SAM" id="MobiDB-lite"/>
    </source>
</evidence>
<dbReference type="EMBL" id="MU826830">
    <property type="protein sequence ID" value="KAJ7373634.1"/>
    <property type="molecule type" value="Genomic_DNA"/>
</dbReference>
<feature type="compositionally biased region" description="Low complexity" evidence="10">
    <location>
        <begin position="685"/>
        <end position="707"/>
    </location>
</feature>
<dbReference type="GO" id="GO:0005524">
    <property type="term" value="F:ATP binding"/>
    <property type="evidence" value="ECO:0007669"/>
    <property type="project" value="UniProtKB-KW"/>
</dbReference>
<name>A0A9X0CU78_9CNID</name>
<gene>
    <name evidence="12" type="primary">HIPK1</name>
    <name evidence="12" type="ORF">OS493_011243</name>
</gene>
<evidence type="ECO:0000313" key="12">
    <source>
        <dbReference type="EMBL" id="KAJ7373634.1"/>
    </source>
</evidence>
<dbReference type="InterPro" id="IPR000719">
    <property type="entry name" value="Prot_kinase_dom"/>
</dbReference>
<comment type="catalytic activity">
    <reaction evidence="8">
        <text>L-seryl-[protein] + ATP = O-phospho-L-seryl-[protein] + ADP + H(+)</text>
        <dbReference type="Rhea" id="RHEA:17989"/>
        <dbReference type="Rhea" id="RHEA-COMP:9863"/>
        <dbReference type="Rhea" id="RHEA-COMP:11604"/>
        <dbReference type="ChEBI" id="CHEBI:15378"/>
        <dbReference type="ChEBI" id="CHEBI:29999"/>
        <dbReference type="ChEBI" id="CHEBI:30616"/>
        <dbReference type="ChEBI" id="CHEBI:83421"/>
        <dbReference type="ChEBI" id="CHEBI:456216"/>
        <dbReference type="EC" id="2.7.11.1"/>
    </reaction>
</comment>